<reference evidence="3" key="1">
    <citation type="journal article" date="2015" name="Genome Announc.">
        <title>Draft Genome Sequence of Tolypothrix boutellei Strain VB521301.</title>
        <authorList>
            <person name="Chandrababunaidu M.M."/>
            <person name="Singh D."/>
            <person name="Sen D."/>
            <person name="Bhan S."/>
            <person name="Das S."/>
            <person name="Gupta A."/>
            <person name="Adhikary S.P."/>
            <person name="Tripathy S."/>
        </authorList>
    </citation>
    <scope>NUCLEOTIDE SEQUENCE</scope>
    <source>
        <strain evidence="3">VB521301</strain>
    </source>
</reference>
<protein>
    <submittedName>
        <fullName evidence="3">Uncharacterized protein</fullName>
    </submittedName>
</protein>
<comment type="caution">
    <text evidence="3">The sequence shown here is derived from an EMBL/GenBank/DDBJ whole genome shotgun (WGS) entry which is preliminary data.</text>
</comment>
<dbReference type="Proteomes" id="UP000029738">
    <property type="component" value="Unassembled WGS sequence"/>
</dbReference>
<reference evidence="2" key="2">
    <citation type="submission" date="2019-11" db="EMBL/GenBank/DDBJ databases">
        <title>Improved Assembly of Tolypothrix boutellei genome.</title>
        <authorList>
            <person name="Sarangi A.N."/>
            <person name="Mukherjee M."/>
            <person name="Ghosh S."/>
            <person name="Singh D."/>
            <person name="Das A."/>
            <person name="Kant S."/>
            <person name="Prusty A."/>
            <person name="Tripathy S."/>
        </authorList>
    </citation>
    <scope>NUCLEOTIDE SEQUENCE</scope>
    <source>
        <strain evidence="2">VB521301</strain>
    </source>
</reference>
<dbReference type="STRING" id="1479485.DA73_0217570"/>
<name>A0A0C1RDQ8_9CYAN</name>
<feature type="chain" id="PRO_5036532875" evidence="1">
    <location>
        <begin position="25"/>
        <end position="142"/>
    </location>
</feature>
<dbReference type="EMBL" id="JHEG04000001">
    <property type="protein sequence ID" value="KAF3886348.1"/>
    <property type="molecule type" value="Genomic_DNA"/>
</dbReference>
<organism evidence="3">
    <name type="scientific">Tolypothrix bouteillei VB521301</name>
    <dbReference type="NCBI Taxonomy" id="1479485"/>
    <lineage>
        <taxon>Bacteria</taxon>
        <taxon>Bacillati</taxon>
        <taxon>Cyanobacteriota</taxon>
        <taxon>Cyanophyceae</taxon>
        <taxon>Nostocales</taxon>
        <taxon>Tolypothrichaceae</taxon>
        <taxon>Tolypothrix</taxon>
    </lineage>
</organism>
<feature type="signal peptide" evidence="1">
    <location>
        <begin position="1"/>
        <end position="24"/>
    </location>
</feature>
<evidence type="ECO:0000256" key="1">
    <source>
        <dbReference type="SAM" id="SignalP"/>
    </source>
</evidence>
<keyword evidence="4" id="KW-1185">Reference proteome</keyword>
<dbReference type="RefSeq" id="WP_038073032.1">
    <property type="nucleotide sequence ID" value="NZ_JHEG04000001.1"/>
</dbReference>
<evidence type="ECO:0000313" key="3">
    <source>
        <dbReference type="EMBL" id="KIE10375.1"/>
    </source>
</evidence>
<proteinExistence type="predicted"/>
<sequence>MKLRIFSTAVCFLIVGLMTTSALKAQTPPASTYTPGDWQPVARVASPKAPVELQLVNKTGLMLEYGLTDLGFTGKLPPGSNTVRKGVILPDFLLINAMEPLVRLNYDVTVNGNVVTVAIRQAGSGAGDTTINFQQTGGIYVY</sequence>
<accession>A0A0C1RDQ8</accession>
<keyword evidence="1" id="KW-0732">Signal</keyword>
<evidence type="ECO:0000313" key="4">
    <source>
        <dbReference type="Proteomes" id="UP000029738"/>
    </source>
</evidence>
<dbReference type="EMBL" id="JHEG02000048">
    <property type="protein sequence ID" value="KIE10375.1"/>
    <property type="molecule type" value="Genomic_DNA"/>
</dbReference>
<dbReference type="AlphaFoldDB" id="A0A0C1RDQ8"/>
<dbReference type="OrthoDB" id="513138at2"/>
<evidence type="ECO:0000313" key="2">
    <source>
        <dbReference type="EMBL" id="KAF3886348.1"/>
    </source>
</evidence>
<gene>
    <name evidence="3" type="ORF">DA73_0217570</name>
    <name evidence="2" type="ORF">DA73_0400013320</name>
</gene>